<feature type="binding site" evidence="9">
    <location>
        <begin position="43"/>
        <end position="48"/>
    </location>
    <ligand>
        <name>GTP</name>
        <dbReference type="ChEBI" id="CHEBI:37565"/>
    </ligand>
</feature>
<dbReference type="SMART" id="SM00275">
    <property type="entry name" value="G_alpha"/>
    <property type="match status" value="1"/>
</dbReference>
<evidence type="ECO:0000256" key="2">
    <source>
        <dbReference type="ARBA" id="ARBA00022707"/>
    </source>
</evidence>
<evidence type="ECO:0000256" key="1">
    <source>
        <dbReference type="ARBA" id="ARBA00011356"/>
    </source>
</evidence>
<keyword evidence="8" id="KW-0807">Transducer</keyword>
<dbReference type="InterPro" id="IPR011025">
    <property type="entry name" value="GproteinA_insert"/>
</dbReference>
<reference evidence="11 12" key="1">
    <citation type="submission" date="2016-07" db="EMBL/GenBank/DDBJ databases">
        <title>Pervasive Adenine N6-methylation of Active Genes in Fungi.</title>
        <authorList>
            <consortium name="DOE Joint Genome Institute"/>
            <person name="Mondo S.J."/>
            <person name="Dannebaum R.O."/>
            <person name="Kuo R.C."/>
            <person name="Labutti K."/>
            <person name="Haridas S."/>
            <person name="Kuo A."/>
            <person name="Salamov A."/>
            <person name="Ahrendt S.R."/>
            <person name="Lipzen A."/>
            <person name="Sullivan W."/>
            <person name="Andreopoulos W.B."/>
            <person name="Clum A."/>
            <person name="Lindquist E."/>
            <person name="Daum C."/>
            <person name="Ramamoorthy G.K."/>
            <person name="Gryganskyi A."/>
            <person name="Culley D."/>
            <person name="Magnuson J.K."/>
            <person name="James T.Y."/>
            <person name="O'Malley M.A."/>
            <person name="Stajich J.E."/>
            <person name="Spatafora J.W."/>
            <person name="Visel A."/>
            <person name="Grigoriev I.V."/>
        </authorList>
    </citation>
    <scope>NUCLEOTIDE SEQUENCE [LARGE SCALE GENOMIC DNA]</scope>
    <source>
        <strain evidence="11 12">NRRL 2496</strain>
    </source>
</reference>
<sequence>MGCCQSAEAQEGKARNEEIENQIKRDKLNLRNEVKMLLLGAGESGKSTILKQMKLIHDDGYSLDEREAFKEIIFSNTVQSMRVILEAMDDMGISLAHSEYQHHAAVIMEMPAQIERDSLPPEVTQAVKALWSDENLQSVFERSREYQLNDSAKYYFDSIERIGELNYVPTDQDVLRSRVKTTGITETTFAIGDLTYRMFDVGGQRSERKKWIHCFESVTAIIFLVAISEYDQVLIEDETVNRMQEALTLFDSICNSRWFVKTSIILFLNKIDIFKEKLPKHPLKESFPDFTGPNTYDAASEFILNRFVSLNQSDTKQIYTHFTCATDTKQIKFVMAAVNDIIIQNNLRDVGLL</sequence>
<dbReference type="GO" id="GO:0007010">
    <property type="term" value="P:cytoskeleton organization"/>
    <property type="evidence" value="ECO:0007669"/>
    <property type="project" value="UniProtKB-ARBA"/>
</dbReference>
<evidence type="ECO:0000256" key="4">
    <source>
        <dbReference type="ARBA" id="ARBA00022741"/>
    </source>
</evidence>
<dbReference type="GO" id="GO:0005737">
    <property type="term" value="C:cytoplasm"/>
    <property type="evidence" value="ECO:0007669"/>
    <property type="project" value="TreeGrafter"/>
</dbReference>
<feature type="binding site" evidence="9">
    <location>
        <begin position="150"/>
        <end position="151"/>
    </location>
    <ligand>
        <name>GTP</name>
        <dbReference type="ChEBI" id="CHEBI:37565"/>
    </ligand>
</feature>
<keyword evidence="6 9" id="KW-0342">GTP-binding</keyword>
<keyword evidence="5 10" id="KW-0460">Magnesium</keyword>
<dbReference type="GO" id="GO:0005834">
    <property type="term" value="C:heterotrimeric G-protein complex"/>
    <property type="evidence" value="ECO:0007669"/>
    <property type="project" value="InterPro"/>
</dbReference>
<dbReference type="FunFam" id="3.40.50.300:FF:000692">
    <property type="entry name" value="Guanine nucleotide-binding protein subunit alpha"/>
    <property type="match status" value="1"/>
</dbReference>
<keyword evidence="7" id="KW-0564">Palmitate</keyword>
<dbReference type="OrthoDB" id="5817230at2759"/>
<dbReference type="AlphaFoldDB" id="A0A1X2HSL4"/>
<dbReference type="EMBL" id="MCGN01000001">
    <property type="protein sequence ID" value="ORZ02567.1"/>
    <property type="molecule type" value="Genomic_DNA"/>
</dbReference>
<organism evidence="11 12">
    <name type="scientific">Syncephalastrum racemosum</name>
    <name type="common">Filamentous fungus</name>
    <dbReference type="NCBI Taxonomy" id="13706"/>
    <lineage>
        <taxon>Eukaryota</taxon>
        <taxon>Fungi</taxon>
        <taxon>Fungi incertae sedis</taxon>
        <taxon>Mucoromycota</taxon>
        <taxon>Mucoromycotina</taxon>
        <taxon>Mucoromycetes</taxon>
        <taxon>Mucorales</taxon>
        <taxon>Syncephalastraceae</taxon>
        <taxon>Syncephalastrum</taxon>
    </lineage>
</organism>
<evidence type="ECO:0000256" key="9">
    <source>
        <dbReference type="PIRSR" id="PIRSR601019-1"/>
    </source>
</evidence>
<evidence type="ECO:0000256" key="10">
    <source>
        <dbReference type="PIRSR" id="PIRSR601019-2"/>
    </source>
</evidence>
<dbReference type="CDD" id="cd00066">
    <property type="entry name" value="G-alpha"/>
    <property type="match status" value="1"/>
</dbReference>
<dbReference type="SUPFAM" id="SSF47895">
    <property type="entry name" value="Transducin (alpha subunit), insertion domain"/>
    <property type="match status" value="1"/>
</dbReference>
<feature type="binding site" evidence="9">
    <location>
        <begin position="175"/>
        <end position="181"/>
    </location>
    <ligand>
        <name>GTP</name>
        <dbReference type="ChEBI" id="CHEBI:37565"/>
    </ligand>
</feature>
<dbReference type="SUPFAM" id="SSF52540">
    <property type="entry name" value="P-loop containing nucleoside triphosphate hydrolases"/>
    <property type="match status" value="1"/>
</dbReference>
<accession>A0A1X2HSL4</accession>
<proteinExistence type="predicted"/>
<feature type="binding site" evidence="9">
    <location>
        <position position="325"/>
    </location>
    <ligand>
        <name>GTP</name>
        <dbReference type="ChEBI" id="CHEBI:37565"/>
    </ligand>
</feature>
<dbReference type="GO" id="GO:0031683">
    <property type="term" value="F:G-protein beta/gamma-subunit complex binding"/>
    <property type="evidence" value="ECO:0007669"/>
    <property type="project" value="InterPro"/>
</dbReference>
<gene>
    <name evidence="11" type="ORF">BCR43DRAFT_559478</name>
</gene>
<comment type="subunit">
    <text evidence="1">G proteins are composed of 3 units; alpha, beta and gamma. The alpha chain contains the guanine nucleotide binding site.</text>
</comment>
<dbReference type="Pfam" id="PF00503">
    <property type="entry name" value="G-alpha"/>
    <property type="match status" value="1"/>
</dbReference>
<dbReference type="PROSITE" id="PS51882">
    <property type="entry name" value="G_ALPHA"/>
    <property type="match status" value="1"/>
</dbReference>
<feature type="binding site" evidence="10">
    <location>
        <position position="181"/>
    </location>
    <ligand>
        <name>Mg(2+)</name>
        <dbReference type="ChEBI" id="CHEBI:18420"/>
    </ligand>
</feature>
<dbReference type="FunFam" id="3.40.50.300:FF:002307">
    <property type="entry name" value="Guanine nucleotide-binding protein G(k) subunit alpha"/>
    <property type="match status" value="1"/>
</dbReference>
<feature type="binding site" evidence="9">
    <location>
        <begin position="200"/>
        <end position="204"/>
    </location>
    <ligand>
        <name>GTP</name>
        <dbReference type="ChEBI" id="CHEBI:37565"/>
    </ligand>
</feature>
<feature type="binding site" evidence="10">
    <location>
        <position position="47"/>
    </location>
    <ligand>
        <name>Mg(2+)</name>
        <dbReference type="ChEBI" id="CHEBI:18420"/>
    </ligand>
</feature>
<evidence type="ECO:0000256" key="8">
    <source>
        <dbReference type="ARBA" id="ARBA00023224"/>
    </source>
</evidence>
<dbReference type="PRINTS" id="PR00318">
    <property type="entry name" value="GPROTEINA"/>
</dbReference>
<keyword evidence="12" id="KW-1185">Reference proteome</keyword>
<dbReference type="InterPro" id="IPR027417">
    <property type="entry name" value="P-loop_NTPase"/>
</dbReference>
<dbReference type="GO" id="GO:0046872">
    <property type="term" value="F:metal ion binding"/>
    <property type="evidence" value="ECO:0007669"/>
    <property type="project" value="UniProtKB-KW"/>
</dbReference>
<keyword evidence="4 9" id="KW-0547">Nucleotide-binding</keyword>
<feature type="binding site" evidence="9">
    <location>
        <begin position="269"/>
        <end position="272"/>
    </location>
    <ligand>
        <name>GTP</name>
        <dbReference type="ChEBI" id="CHEBI:37565"/>
    </ligand>
</feature>
<evidence type="ECO:0000256" key="3">
    <source>
        <dbReference type="ARBA" id="ARBA00022723"/>
    </source>
</evidence>
<dbReference type="InParanoid" id="A0A1X2HSL4"/>
<evidence type="ECO:0000313" key="12">
    <source>
        <dbReference type="Proteomes" id="UP000242180"/>
    </source>
</evidence>
<keyword evidence="7" id="KW-0449">Lipoprotein</keyword>
<dbReference type="GO" id="GO:0000750">
    <property type="term" value="P:pheromone-dependent signal transduction involved in conjugation with cellular fusion"/>
    <property type="evidence" value="ECO:0007669"/>
    <property type="project" value="TreeGrafter"/>
</dbReference>
<evidence type="ECO:0000256" key="5">
    <source>
        <dbReference type="ARBA" id="ARBA00022842"/>
    </source>
</evidence>
<dbReference type="FunCoup" id="A0A1X2HSL4">
    <property type="interactions" value="139"/>
</dbReference>
<dbReference type="FunFam" id="1.10.400.10:FF:000007">
    <property type="entry name" value="Guanine nucleotide-binding protein subunit alpha"/>
    <property type="match status" value="1"/>
</dbReference>
<dbReference type="GO" id="GO:0001664">
    <property type="term" value="F:G protein-coupled receptor binding"/>
    <property type="evidence" value="ECO:0007669"/>
    <property type="project" value="InterPro"/>
</dbReference>
<dbReference type="GO" id="GO:0005525">
    <property type="term" value="F:GTP binding"/>
    <property type="evidence" value="ECO:0007669"/>
    <property type="project" value="UniProtKB-KW"/>
</dbReference>
<dbReference type="InterPro" id="IPR001019">
    <property type="entry name" value="Gprotein_alpha_su"/>
</dbReference>
<comment type="caution">
    <text evidence="11">The sequence shown here is derived from an EMBL/GenBank/DDBJ whole genome shotgun (WGS) entry which is preliminary data.</text>
</comment>
<dbReference type="Proteomes" id="UP000242180">
    <property type="component" value="Unassembled WGS sequence"/>
</dbReference>
<dbReference type="PANTHER" id="PTHR10218:SF302">
    <property type="entry name" value="GUANINE NUCLEOTIDE-BINDING PROTEIN ALPHA-5 SUBUNIT"/>
    <property type="match status" value="1"/>
</dbReference>
<protein>
    <submittedName>
        <fullName evidence="11">Guanine nucleotide binding protein, alpha subunit</fullName>
    </submittedName>
</protein>
<dbReference type="Gene3D" id="3.40.50.300">
    <property type="entry name" value="P-loop containing nucleotide triphosphate hydrolases"/>
    <property type="match status" value="1"/>
</dbReference>
<keyword evidence="3 10" id="KW-0479">Metal-binding</keyword>
<dbReference type="PRINTS" id="PR01241">
    <property type="entry name" value="GPROTEINAFNG"/>
</dbReference>
<dbReference type="STRING" id="13706.A0A1X2HSL4"/>
<dbReference type="Gene3D" id="1.10.400.10">
    <property type="entry name" value="GI Alpha 1, domain 2-like"/>
    <property type="match status" value="1"/>
</dbReference>
<keyword evidence="2" id="KW-0519">Myristate</keyword>
<evidence type="ECO:0000256" key="6">
    <source>
        <dbReference type="ARBA" id="ARBA00023134"/>
    </source>
</evidence>
<evidence type="ECO:0000256" key="7">
    <source>
        <dbReference type="ARBA" id="ARBA00023139"/>
    </source>
</evidence>
<name>A0A1X2HSL4_SYNRA</name>
<dbReference type="GO" id="GO:0007186">
    <property type="term" value="P:G protein-coupled receptor signaling pathway"/>
    <property type="evidence" value="ECO:0007669"/>
    <property type="project" value="InterPro"/>
</dbReference>
<dbReference type="InterPro" id="IPR002975">
    <property type="entry name" value="Fungi_Gprotein_alpha"/>
</dbReference>
<dbReference type="GO" id="GO:0003924">
    <property type="term" value="F:GTPase activity"/>
    <property type="evidence" value="ECO:0007669"/>
    <property type="project" value="InterPro"/>
</dbReference>
<dbReference type="OMA" id="YMQLQFE"/>
<evidence type="ECO:0000313" key="11">
    <source>
        <dbReference type="EMBL" id="ORZ02567.1"/>
    </source>
</evidence>
<dbReference type="PANTHER" id="PTHR10218">
    <property type="entry name" value="GTP-BINDING PROTEIN ALPHA SUBUNIT"/>
    <property type="match status" value="1"/>
</dbReference>